<keyword evidence="1" id="KW-1133">Transmembrane helix</keyword>
<keyword evidence="1" id="KW-0472">Membrane</keyword>
<dbReference type="AlphaFoldDB" id="A0A4Q7J9G2"/>
<feature type="transmembrane region" description="Helical" evidence="1">
    <location>
        <begin position="12"/>
        <end position="32"/>
    </location>
</feature>
<protein>
    <submittedName>
        <fullName evidence="2">Uncharacterized protein</fullName>
    </submittedName>
</protein>
<keyword evidence="1" id="KW-0812">Transmembrane</keyword>
<name>A0A4Q7J9G2_9PSEU</name>
<evidence type="ECO:0000313" key="3">
    <source>
        <dbReference type="Proteomes" id="UP000292003"/>
    </source>
</evidence>
<dbReference type="RefSeq" id="WP_130475785.1">
    <property type="nucleotide sequence ID" value="NZ_SFCC01000006.1"/>
</dbReference>
<feature type="transmembrane region" description="Helical" evidence="1">
    <location>
        <begin position="38"/>
        <end position="58"/>
    </location>
</feature>
<organism evidence="2 3">
    <name type="scientific">Amycolatopsis suaedae</name>
    <dbReference type="NCBI Taxonomy" id="2510978"/>
    <lineage>
        <taxon>Bacteria</taxon>
        <taxon>Bacillati</taxon>
        <taxon>Actinomycetota</taxon>
        <taxon>Actinomycetes</taxon>
        <taxon>Pseudonocardiales</taxon>
        <taxon>Pseudonocardiaceae</taxon>
        <taxon>Amycolatopsis</taxon>
    </lineage>
</organism>
<evidence type="ECO:0000313" key="2">
    <source>
        <dbReference type="EMBL" id="RZQ63532.1"/>
    </source>
</evidence>
<dbReference type="EMBL" id="SFCC01000006">
    <property type="protein sequence ID" value="RZQ63532.1"/>
    <property type="molecule type" value="Genomic_DNA"/>
</dbReference>
<dbReference type="Proteomes" id="UP000292003">
    <property type="component" value="Unassembled WGS sequence"/>
</dbReference>
<evidence type="ECO:0000256" key="1">
    <source>
        <dbReference type="SAM" id="Phobius"/>
    </source>
</evidence>
<reference evidence="2 3" key="1">
    <citation type="submission" date="2019-02" db="EMBL/GenBank/DDBJ databases">
        <title>Draft genome sequence of Amycolatopsis sp. 8-3EHSu isolated from roots of Suaeda maritima.</title>
        <authorList>
            <person name="Duangmal K."/>
            <person name="Chantavorakit T."/>
        </authorList>
    </citation>
    <scope>NUCLEOTIDE SEQUENCE [LARGE SCALE GENOMIC DNA]</scope>
    <source>
        <strain evidence="2 3">8-3EHSu</strain>
    </source>
</reference>
<proteinExistence type="predicted"/>
<keyword evidence="3" id="KW-1185">Reference proteome</keyword>
<sequence>MNYAQPPPARSQGGGIFGLLQIVSWACALAVTGLGVTGVISTVMIVLLLIGSIIAIVGRYDVAQPVGRPLR</sequence>
<comment type="caution">
    <text evidence="2">The sequence shown here is derived from an EMBL/GenBank/DDBJ whole genome shotgun (WGS) entry which is preliminary data.</text>
</comment>
<gene>
    <name evidence="2" type="ORF">EWH70_13995</name>
</gene>
<accession>A0A4Q7J9G2</accession>